<feature type="compositionally biased region" description="Basic and acidic residues" evidence="6">
    <location>
        <begin position="76"/>
        <end position="91"/>
    </location>
</feature>
<dbReference type="SUPFAM" id="SSF50978">
    <property type="entry name" value="WD40 repeat-like"/>
    <property type="match status" value="1"/>
</dbReference>
<proteinExistence type="predicted"/>
<evidence type="ECO:0000256" key="6">
    <source>
        <dbReference type="SAM" id="MobiDB-lite"/>
    </source>
</evidence>
<name>A0A9P8L7S3_9PEZI</name>
<evidence type="ECO:0000256" key="1">
    <source>
        <dbReference type="ARBA" id="ARBA00004604"/>
    </source>
</evidence>
<keyword evidence="5" id="KW-0539">Nucleus</keyword>
<feature type="region of interest" description="Disordered" evidence="6">
    <location>
        <begin position="1"/>
        <end position="106"/>
    </location>
</feature>
<comment type="caution">
    <text evidence="7">The sequence shown here is derived from an EMBL/GenBank/DDBJ whole genome shotgun (WGS) entry which is preliminary data.</text>
</comment>
<keyword evidence="4" id="KW-0677">Repeat</keyword>
<gene>
    <name evidence="7" type="ORF">GP486_006606</name>
</gene>
<dbReference type="AlphaFoldDB" id="A0A9P8L7S3"/>
<keyword evidence="3" id="KW-0853">WD repeat</keyword>
<keyword evidence="2" id="KW-0698">rRNA processing</keyword>
<dbReference type="InterPro" id="IPR045161">
    <property type="entry name" value="Utp18"/>
</dbReference>
<evidence type="ECO:0000313" key="7">
    <source>
        <dbReference type="EMBL" id="KAH0553231.1"/>
    </source>
</evidence>
<evidence type="ECO:0000256" key="5">
    <source>
        <dbReference type="ARBA" id="ARBA00023242"/>
    </source>
</evidence>
<feature type="non-terminal residue" evidence="7">
    <location>
        <position position="519"/>
    </location>
</feature>
<evidence type="ECO:0000256" key="2">
    <source>
        <dbReference type="ARBA" id="ARBA00022552"/>
    </source>
</evidence>
<protein>
    <submittedName>
        <fullName evidence="7">Uncharacterized protein</fullName>
    </submittedName>
</protein>
<evidence type="ECO:0000313" key="8">
    <source>
        <dbReference type="Proteomes" id="UP000750711"/>
    </source>
</evidence>
<reference evidence="7" key="1">
    <citation type="submission" date="2021-03" db="EMBL/GenBank/DDBJ databases">
        <title>Comparative genomics and phylogenomic investigation of the class Geoglossomycetes provide insights into ecological specialization and systematics.</title>
        <authorList>
            <person name="Melie T."/>
            <person name="Pirro S."/>
            <person name="Miller A.N."/>
            <person name="Quandt A."/>
        </authorList>
    </citation>
    <scope>NUCLEOTIDE SEQUENCE</scope>
    <source>
        <strain evidence="7">CAQ_001_2017</strain>
    </source>
</reference>
<dbReference type="GO" id="GO:0006364">
    <property type="term" value="P:rRNA processing"/>
    <property type="evidence" value="ECO:0007669"/>
    <property type="project" value="UniProtKB-KW"/>
</dbReference>
<dbReference type="PANTHER" id="PTHR18359">
    <property type="entry name" value="WD-REPEAT PROTEIN-RELATED"/>
    <property type="match status" value="1"/>
</dbReference>
<feature type="compositionally biased region" description="Basic residues" evidence="6">
    <location>
        <begin position="1"/>
        <end position="10"/>
    </location>
</feature>
<dbReference type="EMBL" id="JAGHQM010001538">
    <property type="protein sequence ID" value="KAH0553231.1"/>
    <property type="molecule type" value="Genomic_DNA"/>
</dbReference>
<dbReference type="InterPro" id="IPR015943">
    <property type="entry name" value="WD40/YVTN_repeat-like_dom_sf"/>
</dbReference>
<dbReference type="Proteomes" id="UP000750711">
    <property type="component" value="Unassembled WGS sequence"/>
</dbReference>
<keyword evidence="8" id="KW-1185">Reference proteome</keyword>
<comment type="subcellular location">
    <subcellularLocation>
        <location evidence="1">Nucleus</location>
        <location evidence="1">Nucleolus</location>
    </subcellularLocation>
</comment>
<dbReference type="PANTHER" id="PTHR18359:SF0">
    <property type="entry name" value="U3 SMALL NUCLEOLAR RNA-ASSOCIATED PROTEIN 18 HOMOLOG"/>
    <property type="match status" value="1"/>
</dbReference>
<dbReference type="GO" id="GO:0034388">
    <property type="term" value="C:Pwp2p-containing subcomplex of 90S preribosome"/>
    <property type="evidence" value="ECO:0007669"/>
    <property type="project" value="TreeGrafter"/>
</dbReference>
<dbReference type="InterPro" id="IPR036322">
    <property type="entry name" value="WD40_repeat_dom_sf"/>
</dbReference>
<sequence>MARQASRNKGHQPPQHNHSGGDGDDGDDGDSVGKDATEIELEKLVFGDESGFRDGLKSHKRHGSEPTPDENDRLEDDLHSSEGERESRSDEGLEDVDDADLFFFDSGPSGKDEGALIVTKVGSAHETTKTTADAPVWEDSDDERMMVSLASNTRLRKLRLTESEDLVNGKEYTERLRRQFERLYPLPEWASYAKEPANKRRRRSPGATYPSGDEEMSSQDDMEIDEEELSAQPLAKLLQNANGLALDTEASAIRSAKLRPEVLDIQRTKDVGDSQPSAITSLSFHPRYPLLLSSGPASTLFLHEISPSGPHPNPLVTSIHIRSTPLTTTSFDYPTGGRVILSGRRRYFHVWDLKSGAFEKICRVYGHQEEQRSMERFKLSPCGRWMGLVGSSRKGGGFINVLDAGTLQWVAQARIEGRGGVADFAWWADGEGMCIVSKSGEAGEWDIRQKAFVGRWNDEGAVGTTVIALGSKGGREGLGGDRWVAVGSSSGIVNIYDRKAWSCGVGGIPENPKPTKTFE</sequence>
<dbReference type="Gene3D" id="2.130.10.10">
    <property type="entry name" value="YVTN repeat-like/Quinoprotein amine dehydrogenase"/>
    <property type="match status" value="1"/>
</dbReference>
<organism evidence="7 8">
    <name type="scientific">Trichoglossum hirsutum</name>
    <dbReference type="NCBI Taxonomy" id="265104"/>
    <lineage>
        <taxon>Eukaryota</taxon>
        <taxon>Fungi</taxon>
        <taxon>Dikarya</taxon>
        <taxon>Ascomycota</taxon>
        <taxon>Pezizomycotina</taxon>
        <taxon>Geoglossomycetes</taxon>
        <taxon>Geoglossales</taxon>
        <taxon>Geoglossaceae</taxon>
        <taxon>Trichoglossum</taxon>
    </lineage>
</organism>
<feature type="compositionally biased region" description="Basic and acidic residues" evidence="6">
    <location>
        <begin position="31"/>
        <end position="57"/>
    </location>
</feature>
<evidence type="ECO:0000256" key="4">
    <source>
        <dbReference type="ARBA" id="ARBA00022737"/>
    </source>
</evidence>
<evidence type="ECO:0000256" key="3">
    <source>
        <dbReference type="ARBA" id="ARBA00022574"/>
    </source>
</evidence>
<feature type="region of interest" description="Disordered" evidence="6">
    <location>
        <begin position="195"/>
        <end position="220"/>
    </location>
</feature>
<accession>A0A9P8L7S3</accession>
<dbReference type="GO" id="GO:0032040">
    <property type="term" value="C:small-subunit processome"/>
    <property type="evidence" value="ECO:0007669"/>
    <property type="project" value="TreeGrafter"/>
</dbReference>